<reference evidence="4 5" key="1">
    <citation type="submission" date="2022-03" db="EMBL/GenBank/DDBJ databases">
        <authorList>
            <person name="He Y."/>
        </authorList>
    </citation>
    <scope>NUCLEOTIDE SEQUENCE [LARGE SCALE GENOMIC DNA]</scope>
    <source>
        <strain evidence="4 5">TK19116</strain>
    </source>
</reference>
<gene>
    <name evidence="4" type="ORF">MLD63_13470</name>
</gene>
<dbReference type="InterPro" id="IPR049712">
    <property type="entry name" value="Poly_export"/>
</dbReference>
<comment type="caution">
    <text evidence="4">The sequence shown here is derived from an EMBL/GenBank/DDBJ whole genome shotgun (WGS) entry which is preliminary data.</text>
</comment>
<keyword evidence="5" id="KW-1185">Reference proteome</keyword>
<proteinExistence type="predicted"/>
<protein>
    <submittedName>
        <fullName evidence="4">Polysaccharide biosynthesis/export family protein</fullName>
    </submittedName>
</protein>
<dbReference type="PANTHER" id="PTHR33619">
    <property type="entry name" value="POLYSACCHARIDE EXPORT PROTEIN GFCE-RELATED"/>
    <property type="match status" value="1"/>
</dbReference>
<feature type="coiled-coil region" evidence="2">
    <location>
        <begin position="416"/>
        <end position="450"/>
    </location>
</feature>
<evidence type="ECO:0000256" key="2">
    <source>
        <dbReference type="SAM" id="Coils"/>
    </source>
</evidence>
<dbReference type="RefSeq" id="WP_255330425.1">
    <property type="nucleotide sequence ID" value="NZ_JAKZEU010000004.1"/>
</dbReference>
<feature type="domain" description="Polysaccharide export protein N-terminal" evidence="3">
    <location>
        <begin position="116"/>
        <end position="190"/>
    </location>
</feature>
<dbReference type="Proteomes" id="UP001203945">
    <property type="component" value="Unassembled WGS sequence"/>
</dbReference>
<keyword evidence="2" id="KW-0175">Coiled coil</keyword>
<accession>A0ABT1MSY7</accession>
<dbReference type="PANTHER" id="PTHR33619:SF3">
    <property type="entry name" value="POLYSACCHARIDE EXPORT PROTEIN GFCE-RELATED"/>
    <property type="match status" value="1"/>
</dbReference>
<keyword evidence="1" id="KW-0732">Signal</keyword>
<dbReference type="EMBL" id="JAKZEU010000004">
    <property type="protein sequence ID" value="MCQ0971430.1"/>
    <property type="molecule type" value="Genomic_DNA"/>
</dbReference>
<feature type="coiled-coil region" evidence="2">
    <location>
        <begin position="328"/>
        <end position="355"/>
    </location>
</feature>
<dbReference type="Gene3D" id="3.30.1950.10">
    <property type="entry name" value="wza like domain"/>
    <property type="match status" value="1"/>
</dbReference>
<evidence type="ECO:0000313" key="4">
    <source>
        <dbReference type="EMBL" id="MCQ0971430.1"/>
    </source>
</evidence>
<sequence>MSSGLGNFLASAAIVVTGMTGMWAWPILQDGGFRSVVATVTDVYHRADLRLRPAIAALQTPGELNGAALIDPAAISESLAPDNLAPIEPLMVSATAPVVPPQCEATEGDEDTAVIGDRLQIRIFESSALASVPAADGAEVPPTDIVFERLDLSGTYEVGATGEISLPAIGHIDVAGHGLSCIEMLVSRGAFERIRTQNTVSAAFAARPSILVRGAVRAPGGYAHSPGLTVERVLAQAGAIDHDPTVQLRLVTLRARRMDLYKSRTSLALERTRIQAALDDRDSLDNDDPSMQAALALLGEERVERESSTLATDHEAEQLRQVRSDALMTDLTARIESARQQVDAAEKQVNYYDGRHEQQSEMLQSGFITDAKLNDTLARIMDAERILLEKQDLLFRLEAELRLVGQDAALARIERRKSLTSELRQITAASDAAESEYNGVVAELNLLEDEDTKLGVTIDRPLDSATATTLIASADTLVRPGDLITVQIEQKDTDLASAPREVLQEPIRSASK</sequence>
<name>A0ABT1MSY7_9RHOB</name>
<organism evidence="4 5">
    <name type="scientific">Paracoccus albicereus</name>
    <dbReference type="NCBI Taxonomy" id="2922394"/>
    <lineage>
        <taxon>Bacteria</taxon>
        <taxon>Pseudomonadati</taxon>
        <taxon>Pseudomonadota</taxon>
        <taxon>Alphaproteobacteria</taxon>
        <taxon>Rhodobacterales</taxon>
        <taxon>Paracoccaceae</taxon>
        <taxon>Paracoccus</taxon>
    </lineage>
</organism>
<evidence type="ECO:0000259" key="3">
    <source>
        <dbReference type="Pfam" id="PF02563"/>
    </source>
</evidence>
<evidence type="ECO:0000313" key="5">
    <source>
        <dbReference type="Proteomes" id="UP001203945"/>
    </source>
</evidence>
<evidence type="ECO:0000256" key="1">
    <source>
        <dbReference type="ARBA" id="ARBA00022729"/>
    </source>
</evidence>
<dbReference type="Pfam" id="PF02563">
    <property type="entry name" value="Poly_export"/>
    <property type="match status" value="1"/>
</dbReference>
<dbReference type="InterPro" id="IPR003715">
    <property type="entry name" value="Poly_export_N"/>
</dbReference>